<keyword evidence="2" id="KW-1185">Reference proteome</keyword>
<proteinExistence type="predicted"/>
<dbReference type="Proteomes" id="UP000465609">
    <property type="component" value="Chromosome"/>
</dbReference>
<accession>A0ABM7IA65</accession>
<protein>
    <submittedName>
        <fullName evidence="1">Uncharacterized protein</fullName>
    </submittedName>
</protein>
<sequence>MVDERDAVEARALGYPCTLDDLIDTQLHLRQKEEPLGHDLITLSDWEVTFYLFGNAILFPNGFPTVRH</sequence>
<name>A0ABM7IA65_9MYCO</name>
<reference evidence="1 2" key="1">
    <citation type="journal article" date="2019" name="Emerg. Microbes Infect.">
        <title>Comprehensive subspecies identification of 175 nontuberculous mycobacteria species based on 7547 genomic profiles.</title>
        <authorList>
            <person name="Matsumoto Y."/>
            <person name="Kinjo T."/>
            <person name="Motooka D."/>
            <person name="Nabeya D."/>
            <person name="Jung N."/>
            <person name="Uechi K."/>
            <person name="Horii T."/>
            <person name="Iida T."/>
            <person name="Fujita J."/>
            <person name="Nakamura S."/>
        </authorList>
    </citation>
    <scope>NUCLEOTIDE SEQUENCE [LARGE SCALE GENOMIC DNA]</scope>
    <source>
        <strain evidence="1 2">JCM 15296</strain>
    </source>
</reference>
<dbReference type="EMBL" id="AP022577">
    <property type="protein sequence ID" value="BBX83533.1"/>
    <property type="molecule type" value="Genomic_DNA"/>
</dbReference>
<organism evidence="1 2">
    <name type="scientific">Mycolicibacterium aubagnense</name>
    <dbReference type="NCBI Taxonomy" id="319707"/>
    <lineage>
        <taxon>Bacteria</taxon>
        <taxon>Bacillati</taxon>
        <taxon>Actinomycetota</taxon>
        <taxon>Actinomycetes</taxon>
        <taxon>Mycobacteriales</taxon>
        <taxon>Mycobacteriaceae</taxon>
        <taxon>Mycolicibacterium</taxon>
    </lineage>
</organism>
<evidence type="ECO:0000313" key="2">
    <source>
        <dbReference type="Proteomes" id="UP000465609"/>
    </source>
</evidence>
<gene>
    <name evidence="1" type="ORF">MAUB_14060</name>
</gene>
<evidence type="ECO:0000313" key="1">
    <source>
        <dbReference type="EMBL" id="BBX83533.1"/>
    </source>
</evidence>